<organism evidence="9 10">
    <name type="scientific">Muraenolepis orangiensis</name>
    <name type="common">Patagonian moray cod</name>
    <dbReference type="NCBI Taxonomy" id="630683"/>
    <lineage>
        <taxon>Eukaryota</taxon>
        <taxon>Metazoa</taxon>
        <taxon>Chordata</taxon>
        <taxon>Craniata</taxon>
        <taxon>Vertebrata</taxon>
        <taxon>Euteleostomi</taxon>
        <taxon>Actinopterygii</taxon>
        <taxon>Neopterygii</taxon>
        <taxon>Teleostei</taxon>
        <taxon>Neoteleostei</taxon>
        <taxon>Acanthomorphata</taxon>
        <taxon>Zeiogadaria</taxon>
        <taxon>Gadariae</taxon>
        <taxon>Gadiformes</taxon>
        <taxon>Muraenolepidoidei</taxon>
        <taxon>Muraenolepididae</taxon>
        <taxon>Muraenolepis</taxon>
    </lineage>
</organism>
<gene>
    <name evidence="9" type="ORF">NHX12_010085</name>
</gene>
<dbReference type="GO" id="GO:0016757">
    <property type="term" value="F:glycosyltransferase activity"/>
    <property type="evidence" value="ECO:0007669"/>
    <property type="project" value="UniProtKB-KW"/>
</dbReference>
<keyword evidence="3" id="KW-0808">Transferase</keyword>
<evidence type="ECO:0000313" key="9">
    <source>
        <dbReference type="EMBL" id="KAJ3589239.1"/>
    </source>
</evidence>
<reference evidence="9" key="1">
    <citation type="submission" date="2022-07" db="EMBL/GenBank/DDBJ databases">
        <title>Chromosome-level genome of Muraenolepis orangiensis.</title>
        <authorList>
            <person name="Kim J."/>
        </authorList>
    </citation>
    <scope>NUCLEOTIDE SEQUENCE</scope>
    <source>
        <strain evidence="9">KU_S4_2022</strain>
        <tissue evidence="9">Muscle</tissue>
    </source>
</reference>
<feature type="non-terminal residue" evidence="9">
    <location>
        <position position="1"/>
    </location>
</feature>
<evidence type="ECO:0000313" key="10">
    <source>
        <dbReference type="Proteomes" id="UP001148018"/>
    </source>
</evidence>
<proteinExistence type="predicted"/>
<evidence type="ECO:0000256" key="5">
    <source>
        <dbReference type="ARBA" id="ARBA00022968"/>
    </source>
</evidence>
<keyword evidence="5" id="KW-0735">Signal-anchor</keyword>
<feature type="domain" description="Fringe-like glycosyltransferase" evidence="8">
    <location>
        <begin position="65"/>
        <end position="103"/>
    </location>
</feature>
<comment type="subcellular location">
    <subcellularLocation>
        <location evidence="1">Membrane</location>
        <topology evidence="1">Single-pass type II membrane protein</topology>
    </subcellularLocation>
</comment>
<evidence type="ECO:0000256" key="6">
    <source>
        <dbReference type="ARBA" id="ARBA00022989"/>
    </source>
</evidence>
<dbReference type="AlphaFoldDB" id="A0A9Q0I827"/>
<dbReference type="OrthoDB" id="421979at2759"/>
<evidence type="ECO:0000259" key="8">
    <source>
        <dbReference type="Pfam" id="PF02434"/>
    </source>
</evidence>
<dbReference type="Pfam" id="PF02434">
    <property type="entry name" value="Fringe"/>
    <property type="match status" value="1"/>
</dbReference>
<evidence type="ECO:0000256" key="1">
    <source>
        <dbReference type="ARBA" id="ARBA00004606"/>
    </source>
</evidence>
<dbReference type="Proteomes" id="UP001148018">
    <property type="component" value="Unassembled WGS sequence"/>
</dbReference>
<evidence type="ECO:0000256" key="2">
    <source>
        <dbReference type="ARBA" id="ARBA00022676"/>
    </source>
</evidence>
<dbReference type="InterPro" id="IPR003378">
    <property type="entry name" value="Fringe-like_glycosylTrfase"/>
</dbReference>
<dbReference type="GO" id="GO:0016020">
    <property type="term" value="C:membrane"/>
    <property type="evidence" value="ECO:0007669"/>
    <property type="project" value="UniProtKB-SubCell"/>
</dbReference>
<keyword evidence="6" id="KW-1133">Transmembrane helix</keyword>
<protein>
    <recommendedName>
        <fullName evidence="8">Fringe-like glycosyltransferase domain-containing protein</fullName>
    </recommendedName>
</protein>
<evidence type="ECO:0000256" key="7">
    <source>
        <dbReference type="ARBA" id="ARBA00023136"/>
    </source>
</evidence>
<evidence type="ECO:0000256" key="4">
    <source>
        <dbReference type="ARBA" id="ARBA00022692"/>
    </source>
</evidence>
<comment type="caution">
    <text evidence="9">The sequence shown here is derived from an EMBL/GenBank/DDBJ whole genome shotgun (WGS) entry which is preliminary data.</text>
</comment>
<keyword evidence="7" id="KW-0472">Membrane</keyword>
<keyword evidence="2" id="KW-0328">Glycosyltransferase</keyword>
<dbReference type="EMBL" id="JANIIK010000115">
    <property type="protein sequence ID" value="KAJ3589239.1"/>
    <property type="molecule type" value="Genomic_DNA"/>
</dbReference>
<keyword evidence="10" id="KW-1185">Reference proteome</keyword>
<name>A0A9Q0I827_9TELE</name>
<keyword evidence="4" id="KW-0812">Transmembrane</keyword>
<evidence type="ECO:0000256" key="3">
    <source>
        <dbReference type="ARBA" id="ARBA00022679"/>
    </source>
</evidence>
<accession>A0A9Q0I827</accession>
<sequence>MATDAVSWSKPGPPVGKRCFWVTGHQQAGPVLLQLLLESQAKEREMRRQELAFLQFEVEEARRLQRVPVVKATWEKDAAFLEYYSDVTDSSIPTIHLGVPNTER</sequence>